<organism evidence="4 5">
    <name type="scientific">Solanum commersonii</name>
    <name type="common">Commerson's wild potato</name>
    <name type="synonym">Commerson's nightshade</name>
    <dbReference type="NCBI Taxonomy" id="4109"/>
    <lineage>
        <taxon>Eukaryota</taxon>
        <taxon>Viridiplantae</taxon>
        <taxon>Streptophyta</taxon>
        <taxon>Embryophyta</taxon>
        <taxon>Tracheophyta</taxon>
        <taxon>Spermatophyta</taxon>
        <taxon>Magnoliopsida</taxon>
        <taxon>eudicotyledons</taxon>
        <taxon>Gunneridae</taxon>
        <taxon>Pentapetalae</taxon>
        <taxon>asterids</taxon>
        <taxon>lamiids</taxon>
        <taxon>Solanales</taxon>
        <taxon>Solanaceae</taxon>
        <taxon>Solanoideae</taxon>
        <taxon>Solaneae</taxon>
        <taxon>Solanum</taxon>
    </lineage>
</organism>
<dbReference type="Proteomes" id="UP000824120">
    <property type="component" value="Chromosome 7"/>
</dbReference>
<feature type="compositionally biased region" description="Basic and acidic residues" evidence="2">
    <location>
        <begin position="257"/>
        <end position="271"/>
    </location>
</feature>
<dbReference type="AlphaFoldDB" id="A0A9J5Y933"/>
<dbReference type="InterPro" id="IPR025558">
    <property type="entry name" value="DUF4283"/>
</dbReference>
<accession>A0A9J5Y933</accession>
<gene>
    <name evidence="4" type="ORF">H5410_037853</name>
</gene>
<dbReference type="Gene3D" id="3.60.10.10">
    <property type="entry name" value="Endonuclease/exonuclease/phosphatase"/>
    <property type="match status" value="1"/>
</dbReference>
<dbReference type="SUPFAM" id="SSF56219">
    <property type="entry name" value="DNase I-like"/>
    <property type="match status" value="1"/>
</dbReference>
<feature type="region of interest" description="Disordered" evidence="2">
    <location>
        <begin position="349"/>
        <end position="368"/>
    </location>
</feature>
<evidence type="ECO:0000313" key="4">
    <source>
        <dbReference type="EMBL" id="KAG5596621.1"/>
    </source>
</evidence>
<dbReference type="PANTHER" id="PTHR33710">
    <property type="entry name" value="BNAC02G09200D PROTEIN"/>
    <property type="match status" value="1"/>
</dbReference>
<evidence type="ECO:0000313" key="5">
    <source>
        <dbReference type="Proteomes" id="UP000824120"/>
    </source>
</evidence>
<dbReference type="PANTHER" id="PTHR33710:SF64">
    <property type="entry name" value="ENDONUCLEASE_EXONUCLEASE_PHOSPHATASE DOMAIN-CONTAINING PROTEIN"/>
    <property type="match status" value="1"/>
</dbReference>
<keyword evidence="1" id="KW-0175">Coiled coil</keyword>
<dbReference type="InterPro" id="IPR036691">
    <property type="entry name" value="Endo/exonu/phosph_ase_sf"/>
</dbReference>
<feature type="region of interest" description="Disordered" evidence="2">
    <location>
        <begin position="1"/>
        <end position="66"/>
    </location>
</feature>
<reference evidence="4 5" key="1">
    <citation type="submission" date="2020-09" db="EMBL/GenBank/DDBJ databases">
        <title>De no assembly of potato wild relative species, Solanum commersonii.</title>
        <authorList>
            <person name="Cho K."/>
        </authorList>
    </citation>
    <scope>NUCLEOTIDE SEQUENCE [LARGE SCALE GENOMIC DNA]</scope>
    <source>
        <strain evidence="4">LZ3.2</strain>
        <tissue evidence="4">Leaf</tissue>
    </source>
</reference>
<evidence type="ECO:0000259" key="3">
    <source>
        <dbReference type="Pfam" id="PF14111"/>
    </source>
</evidence>
<keyword evidence="5" id="KW-1185">Reference proteome</keyword>
<dbReference type="EMBL" id="JACXVP010000007">
    <property type="protein sequence ID" value="KAG5596621.1"/>
    <property type="molecule type" value="Genomic_DNA"/>
</dbReference>
<proteinExistence type="predicted"/>
<feature type="compositionally biased region" description="Polar residues" evidence="2">
    <location>
        <begin position="297"/>
        <end position="312"/>
    </location>
</feature>
<feature type="compositionally biased region" description="Polar residues" evidence="2">
    <location>
        <begin position="29"/>
        <end position="42"/>
    </location>
</feature>
<feature type="region of interest" description="Disordered" evidence="2">
    <location>
        <begin position="257"/>
        <end position="323"/>
    </location>
</feature>
<sequence length="827" mass="94979">MGTHNSPDNMLRSPPKPPNFHQAEYPPLNNLNIASPQSFQNGRSEHPINSAAAVGGFGGNGSRRKIRLPQRPYDLKEGRPIVTFSKAENDMLAKTGKLTLIGKFSRIRPSIEKIRDDFKKNIQLKGSVKIEAYNLHHVFLDFDLEEDHRTIYGKFFLTLCNLQMKLLKWTTEFIPEAETSLAPVEIDITKPQITEIQIVIKNENGELEAIKQKVEYENDQSIAAIVRPKVTVTPIAESFTLSLEEITTVKEERMRIYKGPGKREKRNEDRSSQCPIEDDEGWTTVTKGKGKKSTLGNNNQTGQSRIKSSSQLDPPRNGKDDKVLDSIEEQPKIFGITFKAQKTNKVETNNPMRGKRKVTSPTKGEQEAKKEIRMMETKTPLKIDIHKPNKKEEYKEENAQTTDKDPLQTTIRIDKEVEESLDPVDRGKEMNNFLKGDEYNHYESASEEEMEEDQFHDIQDHQIEKEAKILSGGALGDPSISTLSNTNDSNLVTVPIKLITKGTTLIDKDCYMVDSVNNAQMSVRTLSDFDRFKIIKKQNNISINSLQEPFVNADHITHYMRMLDMHGSFANVNNKIWLFWANDFNITILHDTPQHVICYANHVNSGAKTILRRTLWEDLVSISNNIQGPWSIMGDFNVIAKVEEKLGRTPYRLEKSFDFLNFMDDTGVQDTGFVGNIFTWCNNRGAPNTIWKRLERMLYNSEWFNLFNKTSVTHLPITCSPHHPQFLEVMGKIWSFECQGNPMWILHQKLKRTASLISTWSRNTYGDIFEDNNSPSTRASLNKIKVEYKSRVKWLVDRDSNTSYFHKTIKDKRRRIGINKIMDEDQE</sequence>
<protein>
    <recommendedName>
        <fullName evidence="3">DUF4283 domain-containing protein</fullName>
    </recommendedName>
</protein>
<evidence type="ECO:0000256" key="1">
    <source>
        <dbReference type="SAM" id="Coils"/>
    </source>
</evidence>
<feature type="coiled-coil region" evidence="1">
    <location>
        <begin position="193"/>
        <end position="220"/>
    </location>
</feature>
<name>A0A9J5Y933_SOLCO</name>
<feature type="domain" description="DUF4283" evidence="3">
    <location>
        <begin position="97"/>
        <end position="176"/>
    </location>
</feature>
<dbReference type="Pfam" id="PF14111">
    <property type="entry name" value="DUF4283"/>
    <property type="match status" value="1"/>
</dbReference>
<evidence type="ECO:0000256" key="2">
    <source>
        <dbReference type="SAM" id="MobiDB-lite"/>
    </source>
</evidence>
<comment type="caution">
    <text evidence="4">The sequence shown here is derived from an EMBL/GenBank/DDBJ whole genome shotgun (WGS) entry which is preliminary data.</text>
</comment>
<dbReference type="OrthoDB" id="1305469at2759"/>